<organism evidence="2 3">
    <name type="scientific">Rhizobium jaguaris</name>
    <dbReference type="NCBI Taxonomy" id="1312183"/>
    <lineage>
        <taxon>Bacteria</taxon>
        <taxon>Pseudomonadati</taxon>
        <taxon>Pseudomonadota</taxon>
        <taxon>Alphaproteobacteria</taxon>
        <taxon>Hyphomicrobiales</taxon>
        <taxon>Rhizobiaceae</taxon>
        <taxon>Rhizobium/Agrobacterium group</taxon>
        <taxon>Rhizobium</taxon>
    </lineage>
</organism>
<sequence>MHIDFAGRTVLITGAARGIGHGIARAFVESGANVVATDILREEIETMVSSDGAGTLKTSFLDVTDRASIDAVVGSIEAEQGGVDILVHVAGGVLGQRHRPAEEVPLEDWDAIYDVNVRGAFSVAQAAIPGMKSRGYGRIIAISSGAGLGVSMTGIQAYASAKAAQLGLIRQLAHELGPCGITANAVAPGFLRTSPDYERQWASYGEEKQQAVIRSVARRRLGKPEDIAAATLFLASDAADWITGQVLSVDGGHF</sequence>
<evidence type="ECO:0000313" key="3">
    <source>
        <dbReference type="Proteomes" id="UP000282195"/>
    </source>
</evidence>
<evidence type="ECO:0000256" key="1">
    <source>
        <dbReference type="ARBA" id="ARBA00006484"/>
    </source>
</evidence>
<keyword evidence="3" id="KW-1185">Reference proteome</keyword>
<dbReference type="PANTHER" id="PTHR42760">
    <property type="entry name" value="SHORT-CHAIN DEHYDROGENASES/REDUCTASES FAMILY MEMBER"/>
    <property type="match status" value="1"/>
</dbReference>
<comment type="similarity">
    <text evidence="1">Belongs to the short-chain dehydrogenases/reductases (SDR) family.</text>
</comment>
<reference evidence="2 3" key="1">
    <citation type="submission" date="2018-10" db="EMBL/GenBank/DDBJ databases">
        <title>Rhizobium etli, R. leguminosarum and a new Rhizobium genospecies from Phaseolus dumosus.</title>
        <authorList>
            <person name="Ramirez-Puebla S.T."/>
            <person name="Rogel-Hernandez M.A."/>
            <person name="Guerrero G."/>
            <person name="Ormeno-Orrillo E."/>
            <person name="Martinez-Romero J.C."/>
            <person name="Negrete-Yankelevich S."/>
            <person name="Martinez-Romero E."/>
        </authorList>
    </citation>
    <scope>NUCLEOTIDE SEQUENCE [LARGE SCALE GENOMIC DNA]</scope>
    <source>
        <strain evidence="2 3">CCGE525</strain>
        <plasmid evidence="3">prccge525c</plasmid>
    </source>
</reference>
<name>A0A387G7A0_9HYPH</name>
<protein>
    <submittedName>
        <fullName evidence="2">SDR family oxidoreductase</fullName>
    </submittedName>
</protein>
<dbReference type="FunFam" id="3.40.50.720:FF:000084">
    <property type="entry name" value="Short-chain dehydrogenase reductase"/>
    <property type="match status" value="1"/>
</dbReference>
<geneLocation type="plasmid" evidence="3">
    <name>prccge525c</name>
</geneLocation>
<dbReference type="EMBL" id="CP032695">
    <property type="protein sequence ID" value="AYG63376.1"/>
    <property type="molecule type" value="Genomic_DNA"/>
</dbReference>
<evidence type="ECO:0000313" key="2">
    <source>
        <dbReference type="EMBL" id="AYG63376.1"/>
    </source>
</evidence>
<dbReference type="InterPro" id="IPR002347">
    <property type="entry name" value="SDR_fam"/>
</dbReference>
<dbReference type="CDD" id="cd05233">
    <property type="entry name" value="SDR_c"/>
    <property type="match status" value="1"/>
</dbReference>
<dbReference type="PRINTS" id="PR00080">
    <property type="entry name" value="SDRFAMILY"/>
</dbReference>
<dbReference type="Pfam" id="PF13561">
    <property type="entry name" value="adh_short_C2"/>
    <property type="match status" value="1"/>
</dbReference>
<accession>A0A387G7A0</accession>
<dbReference type="RefSeq" id="WP_120708281.1">
    <property type="nucleotide sequence ID" value="NZ_CP032695.1"/>
</dbReference>
<dbReference type="AlphaFoldDB" id="A0A387G7A0"/>
<keyword evidence="2" id="KW-0614">Plasmid</keyword>
<dbReference type="GO" id="GO:0016616">
    <property type="term" value="F:oxidoreductase activity, acting on the CH-OH group of donors, NAD or NADP as acceptor"/>
    <property type="evidence" value="ECO:0007669"/>
    <property type="project" value="TreeGrafter"/>
</dbReference>
<dbReference type="PRINTS" id="PR00081">
    <property type="entry name" value="GDHRDH"/>
</dbReference>
<gene>
    <name evidence="2" type="ORF">CCGE525_32460</name>
</gene>
<dbReference type="InterPro" id="IPR036291">
    <property type="entry name" value="NAD(P)-bd_dom_sf"/>
</dbReference>
<proteinExistence type="inferred from homology"/>
<dbReference type="Proteomes" id="UP000282195">
    <property type="component" value="Plasmid pRCCGE525c"/>
</dbReference>
<dbReference type="OrthoDB" id="9780084at2"/>
<dbReference type="SUPFAM" id="SSF51735">
    <property type="entry name" value="NAD(P)-binding Rossmann-fold domains"/>
    <property type="match status" value="1"/>
</dbReference>
<dbReference type="Gene3D" id="3.40.50.720">
    <property type="entry name" value="NAD(P)-binding Rossmann-like Domain"/>
    <property type="match status" value="1"/>
</dbReference>
<dbReference type="KEGG" id="rjg:CCGE525_32460"/>